<sequence>MPSISLPFRLLRRVASIGRGMRHSREVLRPATANSPAFNLAYVRTGPLIRERLRHRRSLAWQVLELYATRGVSIARCRGIYEFDLVGTIGFRELGCGGTLDGLPLDPALTYAPLADQYPGFAAEPYDLTAAAARFDWPVLLLAGDRDLRTPIEIARRVEQAAPDAVLVEITNGHSALDFHPMAFLNALRQLVRGQHAKLSGQGARLSALPKRGGAAVWLPRLLAALLKLETALLR</sequence>
<dbReference type="Proteomes" id="UP000433493">
    <property type="component" value="Unassembled WGS sequence"/>
</dbReference>
<organism evidence="1 2">
    <name type="scientific">Gulosibacter chungangensis</name>
    <dbReference type="NCBI Taxonomy" id="979746"/>
    <lineage>
        <taxon>Bacteria</taxon>
        <taxon>Bacillati</taxon>
        <taxon>Actinomycetota</taxon>
        <taxon>Actinomycetes</taxon>
        <taxon>Micrococcales</taxon>
        <taxon>Microbacteriaceae</taxon>
        <taxon>Gulosibacter</taxon>
    </lineage>
</organism>
<dbReference type="RefSeq" id="WP_158053226.1">
    <property type="nucleotide sequence ID" value="NZ_WBKB01000010.1"/>
</dbReference>
<dbReference type="AlphaFoldDB" id="A0A7J5B7Y6"/>
<dbReference type="InterPro" id="IPR029058">
    <property type="entry name" value="AB_hydrolase_fold"/>
</dbReference>
<dbReference type="Gene3D" id="3.40.50.1820">
    <property type="entry name" value="alpha/beta hydrolase"/>
    <property type="match status" value="1"/>
</dbReference>
<keyword evidence="2" id="KW-1185">Reference proteome</keyword>
<reference evidence="1 2" key="1">
    <citation type="submission" date="2019-09" db="EMBL/GenBank/DDBJ databases">
        <title>Phylogeny of genus Pseudoclavibacter and closely related genus.</title>
        <authorList>
            <person name="Li Y."/>
        </authorList>
    </citation>
    <scope>NUCLEOTIDE SEQUENCE [LARGE SCALE GENOMIC DNA]</scope>
    <source>
        <strain evidence="1 2">KCTC 13959</strain>
    </source>
</reference>
<comment type="caution">
    <text evidence="1">The sequence shown here is derived from an EMBL/GenBank/DDBJ whole genome shotgun (WGS) entry which is preliminary data.</text>
</comment>
<dbReference type="OrthoDB" id="3253328at2"/>
<accession>A0A7J5B7Y6</accession>
<evidence type="ECO:0008006" key="3">
    <source>
        <dbReference type="Google" id="ProtNLM"/>
    </source>
</evidence>
<proteinExistence type="predicted"/>
<evidence type="ECO:0000313" key="2">
    <source>
        <dbReference type="Proteomes" id="UP000433493"/>
    </source>
</evidence>
<dbReference type="EMBL" id="WBKB01000010">
    <property type="protein sequence ID" value="KAB1641189.1"/>
    <property type="molecule type" value="Genomic_DNA"/>
</dbReference>
<evidence type="ECO:0000313" key="1">
    <source>
        <dbReference type="EMBL" id="KAB1641189.1"/>
    </source>
</evidence>
<gene>
    <name evidence="1" type="ORF">F8O05_13240</name>
</gene>
<protein>
    <recommendedName>
        <fullName evidence="3">Alpha/beta hydrolase</fullName>
    </recommendedName>
</protein>
<dbReference type="SUPFAM" id="SSF53474">
    <property type="entry name" value="alpha/beta-Hydrolases"/>
    <property type="match status" value="1"/>
</dbReference>
<name>A0A7J5B7Y6_9MICO</name>